<name>A0A1T4YKF8_9BACL</name>
<evidence type="ECO:0000313" key="10">
    <source>
        <dbReference type="EMBL" id="SKB02279.1"/>
    </source>
</evidence>
<evidence type="ECO:0000256" key="3">
    <source>
        <dbReference type="ARBA" id="ARBA00013085"/>
    </source>
</evidence>
<accession>A0A1T4YKF8</accession>
<evidence type="ECO:0000256" key="2">
    <source>
        <dbReference type="ARBA" id="ARBA00009152"/>
    </source>
</evidence>
<dbReference type="RefSeq" id="WP_078818123.1">
    <property type="nucleotide sequence ID" value="NZ_FUYJ01000006.1"/>
</dbReference>
<dbReference type="NCBIfam" id="TIGR01856">
    <property type="entry name" value="hisJ_fam"/>
    <property type="match status" value="1"/>
</dbReference>
<dbReference type="InterPro" id="IPR010140">
    <property type="entry name" value="Histidinol_P_phosphatase_HisJ"/>
</dbReference>
<comment type="similarity">
    <text evidence="2 8">Belongs to the PHP hydrolase family. HisK subfamily.</text>
</comment>
<keyword evidence="4 8" id="KW-0028">Amino-acid biosynthesis</keyword>
<dbReference type="Pfam" id="PF02811">
    <property type="entry name" value="PHP"/>
    <property type="match status" value="1"/>
</dbReference>
<evidence type="ECO:0000313" key="11">
    <source>
        <dbReference type="Proteomes" id="UP000190042"/>
    </source>
</evidence>
<evidence type="ECO:0000256" key="4">
    <source>
        <dbReference type="ARBA" id="ARBA00022605"/>
    </source>
</evidence>
<keyword evidence="11" id="KW-1185">Reference proteome</keyword>
<reference evidence="11" key="1">
    <citation type="submission" date="2017-02" db="EMBL/GenBank/DDBJ databases">
        <authorList>
            <person name="Varghese N."/>
            <person name="Submissions S."/>
        </authorList>
    </citation>
    <scope>NUCLEOTIDE SEQUENCE [LARGE SCALE GENOMIC DNA]</scope>
    <source>
        <strain evidence="11">DSM 23966</strain>
    </source>
</reference>
<gene>
    <name evidence="10" type="ORF">SAMN04244570_2899</name>
</gene>
<dbReference type="GO" id="GO:0000105">
    <property type="term" value="P:L-histidine biosynthetic process"/>
    <property type="evidence" value="ECO:0007669"/>
    <property type="project" value="UniProtKB-UniRule"/>
</dbReference>
<sequence length="264" mass="30606">MFDYHMHSAFSADCEIPMEEMVKTSIAKGLSEICFTDHVDYEYPDDTITFDFDKHAYAEKIRQLNQQFHGQLTIKKGVEIGLQPHLLDRYEKLMDEHAFDFVICSLHTVENKSLHYRELFEDRTVEDAFETYYRELLYCVQNFNRYSVLGHADLIKRYTDQPPAHLFHDALEQIFKTIIPEGKGIELNTSGSRYGLPHNMPSTDILKLYKQCGGEIITLGSDAHRTTDIAHEFKESLELFQSIGFNYLATFKDGQPDFHAISSL</sequence>
<keyword evidence="5 8" id="KW-0378">Hydrolase</keyword>
<evidence type="ECO:0000256" key="1">
    <source>
        <dbReference type="ARBA" id="ARBA00004970"/>
    </source>
</evidence>
<dbReference type="PANTHER" id="PTHR21039:SF0">
    <property type="entry name" value="HISTIDINOL-PHOSPHATASE"/>
    <property type="match status" value="1"/>
</dbReference>
<evidence type="ECO:0000256" key="5">
    <source>
        <dbReference type="ARBA" id="ARBA00022801"/>
    </source>
</evidence>
<proteinExistence type="inferred from homology"/>
<comment type="catalytic activity">
    <reaction evidence="7 8">
        <text>L-histidinol phosphate + H2O = L-histidinol + phosphate</text>
        <dbReference type="Rhea" id="RHEA:14465"/>
        <dbReference type="ChEBI" id="CHEBI:15377"/>
        <dbReference type="ChEBI" id="CHEBI:43474"/>
        <dbReference type="ChEBI" id="CHEBI:57699"/>
        <dbReference type="ChEBI" id="CHEBI:57980"/>
        <dbReference type="EC" id="3.1.3.15"/>
    </reaction>
</comment>
<keyword evidence="6 8" id="KW-0368">Histidine biosynthesis</keyword>
<feature type="domain" description="Polymerase/histidinol phosphatase N-terminal" evidence="9">
    <location>
        <begin position="2"/>
        <end position="84"/>
    </location>
</feature>
<dbReference type="GO" id="GO:0005737">
    <property type="term" value="C:cytoplasm"/>
    <property type="evidence" value="ECO:0007669"/>
    <property type="project" value="TreeGrafter"/>
</dbReference>
<evidence type="ECO:0000259" key="9">
    <source>
        <dbReference type="SMART" id="SM00481"/>
    </source>
</evidence>
<dbReference type="Proteomes" id="UP000190042">
    <property type="component" value="Unassembled WGS sequence"/>
</dbReference>
<dbReference type="GO" id="GO:0004401">
    <property type="term" value="F:histidinol-phosphatase activity"/>
    <property type="evidence" value="ECO:0007669"/>
    <property type="project" value="UniProtKB-UniRule"/>
</dbReference>
<evidence type="ECO:0000256" key="8">
    <source>
        <dbReference type="RuleBase" id="RU366003"/>
    </source>
</evidence>
<evidence type="ECO:0000256" key="6">
    <source>
        <dbReference type="ARBA" id="ARBA00023102"/>
    </source>
</evidence>
<dbReference type="AlphaFoldDB" id="A0A1T4YKF8"/>
<dbReference type="SUPFAM" id="SSF89550">
    <property type="entry name" value="PHP domain-like"/>
    <property type="match status" value="1"/>
</dbReference>
<dbReference type="SMART" id="SM00481">
    <property type="entry name" value="POLIIIAc"/>
    <property type="match status" value="1"/>
</dbReference>
<dbReference type="EC" id="3.1.3.15" evidence="3 8"/>
<dbReference type="UniPathway" id="UPA00031">
    <property type="reaction ID" value="UER00013"/>
</dbReference>
<dbReference type="PANTHER" id="PTHR21039">
    <property type="entry name" value="HISTIDINOL PHOSPHATASE-RELATED"/>
    <property type="match status" value="1"/>
</dbReference>
<dbReference type="InterPro" id="IPR004013">
    <property type="entry name" value="PHP_dom"/>
</dbReference>
<dbReference type="InterPro" id="IPR016195">
    <property type="entry name" value="Pol/histidinol_Pase-like"/>
</dbReference>
<dbReference type="Gene3D" id="3.20.20.140">
    <property type="entry name" value="Metal-dependent hydrolases"/>
    <property type="match status" value="1"/>
</dbReference>
<organism evidence="10 11">
    <name type="scientific">Sporosarcina newyorkensis</name>
    <dbReference type="NCBI Taxonomy" id="759851"/>
    <lineage>
        <taxon>Bacteria</taxon>
        <taxon>Bacillati</taxon>
        <taxon>Bacillota</taxon>
        <taxon>Bacilli</taxon>
        <taxon>Bacillales</taxon>
        <taxon>Caryophanaceae</taxon>
        <taxon>Sporosarcina</taxon>
    </lineage>
</organism>
<protein>
    <recommendedName>
        <fullName evidence="3 8">Histidinol-phosphatase</fullName>
        <shortName evidence="8">HolPase</shortName>
        <ecNumber evidence="3 8">3.1.3.15</ecNumber>
    </recommendedName>
</protein>
<evidence type="ECO:0000256" key="7">
    <source>
        <dbReference type="ARBA" id="ARBA00049158"/>
    </source>
</evidence>
<dbReference type="EMBL" id="FUYJ01000006">
    <property type="protein sequence ID" value="SKB02279.1"/>
    <property type="molecule type" value="Genomic_DNA"/>
</dbReference>
<dbReference type="InterPro" id="IPR003141">
    <property type="entry name" value="Pol/His_phosphatase_N"/>
</dbReference>
<comment type="pathway">
    <text evidence="1 8">Amino-acid biosynthesis; L-histidine biosynthesis; L-histidine from 5-phospho-alpha-D-ribose 1-diphosphate: step 8/9.</text>
</comment>